<dbReference type="PANTHER" id="PTHR30290:SF10">
    <property type="entry name" value="PERIPLASMIC OLIGOPEPTIDE-BINDING PROTEIN-RELATED"/>
    <property type="match status" value="1"/>
</dbReference>
<dbReference type="Gene3D" id="3.10.105.10">
    <property type="entry name" value="Dipeptide-binding Protein, Domain 3"/>
    <property type="match status" value="1"/>
</dbReference>
<comment type="subcellular location">
    <subcellularLocation>
        <location evidence="1">Cell membrane</location>
        <topology evidence="1">Lipid-anchor</topology>
    </subcellularLocation>
</comment>
<evidence type="ECO:0000313" key="7">
    <source>
        <dbReference type="Proteomes" id="UP001597277"/>
    </source>
</evidence>
<dbReference type="InterPro" id="IPR030678">
    <property type="entry name" value="Peptide/Ni-bd"/>
</dbReference>
<keyword evidence="4" id="KW-0732">Signal</keyword>
<feature type="domain" description="Solute-binding protein family 5" evidence="5">
    <location>
        <begin position="97"/>
        <end position="474"/>
    </location>
</feature>
<evidence type="ECO:0000256" key="1">
    <source>
        <dbReference type="ARBA" id="ARBA00004193"/>
    </source>
</evidence>
<dbReference type="PROSITE" id="PS01040">
    <property type="entry name" value="SBP_BACTERIAL_5"/>
    <property type="match status" value="1"/>
</dbReference>
<dbReference type="PIRSF" id="PIRSF002741">
    <property type="entry name" value="MppA"/>
    <property type="match status" value="1"/>
</dbReference>
<name>A0ABW4L2J0_9MICO</name>
<evidence type="ECO:0000256" key="4">
    <source>
        <dbReference type="ARBA" id="ARBA00022729"/>
    </source>
</evidence>
<dbReference type="Proteomes" id="UP001597277">
    <property type="component" value="Unassembled WGS sequence"/>
</dbReference>
<dbReference type="InterPro" id="IPR023765">
    <property type="entry name" value="SBP_5_CS"/>
</dbReference>
<sequence>MARTAGATTAHRRGRRVRRAAGAVAITLALAGCNLFGDTGEDSGGGDSNGDASGGSITVQATNFAHIDPQSVTFGMWLVQMGLLEGLVLQTPDGTDVRPGVADDWEVSDDGLTWTFHIRDGASWSNGEPLTAEHFAWTYERLLDPERGESGVTTNASSYQAPLGILNATEYNTGLVEDFDEVGIEAVDDQTLEFTLEAPNPGFLMGLTYPSMLPLNPDAVGGGDGDWQQPENWVGNGPFNLAAWTANSSMRLEKNPEYWDAENVALDEINVQLIEQGSITTTVPYENGEVDIQALGEPAEIARFMEDPELEQQMHWLENSGTTYLAPLHSRNPIIEDPQIRRALSLGLGREEIAGISETSAPASTIVSPLVPGWSEDLAAHEEMSGDGAVEEAQRLLAEAGYPDGEGFPTLTLLAGSDFPQLDAIIDTWETNLGINVDKDVVEVGVYVERRDEMHDEDYVGFWYGSFSGVSSWPYQVEQLWSPDMVRQAGLGGDAYQEFLDVQADESLSPGERSSRLEEILSDGTMPEAQEFAERVEDTRETVDEDEQQQIYADAAAIRESTELFLPVVWNHTVYVAQPRVQGLELRAQADRYYFKDLSVDDSAG</sequence>
<comment type="similarity">
    <text evidence="2">Belongs to the bacterial solute-binding protein 5 family.</text>
</comment>
<dbReference type="CDD" id="cd08504">
    <property type="entry name" value="PBP2_OppA"/>
    <property type="match status" value="1"/>
</dbReference>
<dbReference type="InterPro" id="IPR000914">
    <property type="entry name" value="SBP_5_dom"/>
</dbReference>
<evidence type="ECO:0000313" key="6">
    <source>
        <dbReference type="EMBL" id="MFD1717347.1"/>
    </source>
</evidence>
<evidence type="ECO:0000259" key="5">
    <source>
        <dbReference type="Pfam" id="PF00496"/>
    </source>
</evidence>
<dbReference type="SUPFAM" id="SSF53850">
    <property type="entry name" value="Periplasmic binding protein-like II"/>
    <property type="match status" value="1"/>
</dbReference>
<protein>
    <submittedName>
        <fullName evidence="6">Peptide ABC transporter substrate-binding protein</fullName>
    </submittedName>
</protein>
<dbReference type="RefSeq" id="WP_388003400.1">
    <property type="nucleotide sequence ID" value="NZ_JBHUEE010000002.1"/>
</dbReference>
<proteinExistence type="inferred from homology"/>
<dbReference type="EMBL" id="JBHUEE010000002">
    <property type="protein sequence ID" value="MFD1717347.1"/>
    <property type="molecule type" value="Genomic_DNA"/>
</dbReference>
<keyword evidence="7" id="KW-1185">Reference proteome</keyword>
<dbReference type="PANTHER" id="PTHR30290">
    <property type="entry name" value="PERIPLASMIC BINDING COMPONENT OF ABC TRANSPORTER"/>
    <property type="match status" value="1"/>
</dbReference>
<evidence type="ECO:0000256" key="2">
    <source>
        <dbReference type="ARBA" id="ARBA00005695"/>
    </source>
</evidence>
<accession>A0ABW4L2J0</accession>
<keyword evidence="3" id="KW-0813">Transport</keyword>
<evidence type="ECO:0000256" key="3">
    <source>
        <dbReference type="ARBA" id="ARBA00022448"/>
    </source>
</evidence>
<dbReference type="Pfam" id="PF00496">
    <property type="entry name" value="SBP_bac_5"/>
    <property type="match status" value="1"/>
</dbReference>
<organism evidence="6 7">
    <name type="scientific">Georgenia deserti</name>
    <dbReference type="NCBI Taxonomy" id="2093781"/>
    <lineage>
        <taxon>Bacteria</taxon>
        <taxon>Bacillati</taxon>
        <taxon>Actinomycetota</taxon>
        <taxon>Actinomycetes</taxon>
        <taxon>Micrococcales</taxon>
        <taxon>Bogoriellaceae</taxon>
        <taxon>Georgenia</taxon>
    </lineage>
</organism>
<comment type="caution">
    <text evidence="6">The sequence shown here is derived from an EMBL/GenBank/DDBJ whole genome shotgun (WGS) entry which is preliminary data.</text>
</comment>
<dbReference type="Gene3D" id="3.90.76.10">
    <property type="entry name" value="Dipeptide-binding Protein, Domain 1"/>
    <property type="match status" value="1"/>
</dbReference>
<dbReference type="Gene3D" id="3.40.190.10">
    <property type="entry name" value="Periplasmic binding protein-like II"/>
    <property type="match status" value="1"/>
</dbReference>
<reference evidence="7" key="1">
    <citation type="journal article" date="2019" name="Int. J. Syst. Evol. Microbiol.">
        <title>The Global Catalogue of Microorganisms (GCM) 10K type strain sequencing project: providing services to taxonomists for standard genome sequencing and annotation.</title>
        <authorList>
            <consortium name="The Broad Institute Genomics Platform"/>
            <consortium name="The Broad Institute Genome Sequencing Center for Infectious Disease"/>
            <person name="Wu L."/>
            <person name="Ma J."/>
        </authorList>
    </citation>
    <scope>NUCLEOTIDE SEQUENCE [LARGE SCALE GENOMIC DNA]</scope>
    <source>
        <strain evidence="7">JCM 17130</strain>
    </source>
</reference>
<dbReference type="PROSITE" id="PS51257">
    <property type="entry name" value="PROKAR_LIPOPROTEIN"/>
    <property type="match status" value="1"/>
</dbReference>
<dbReference type="InterPro" id="IPR039424">
    <property type="entry name" value="SBP_5"/>
</dbReference>
<gene>
    <name evidence="6" type="ORF">ACFSE6_05850</name>
</gene>